<dbReference type="GO" id="GO:0007166">
    <property type="term" value="P:cell surface receptor signaling pathway"/>
    <property type="evidence" value="ECO:0007669"/>
    <property type="project" value="TreeGrafter"/>
</dbReference>
<dbReference type="Gene3D" id="3.80.10.10">
    <property type="entry name" value="Ribonuclease Inhibitor"/>
    <property type="match status" value="1"/>
</dbReference>
<dbReference type="GO" id="GO:0005886">
    <property type="term" value="C:plasma membrane"/>
    <property type="evidence" value="ECO:0007669"/>
    <property type="project" value="TreeGrafter"/>
</dbReference>
<dbReference type="InterPro" id="IPR029526">
    <property type="entry name" value="PGBD"/>
</dbReference>
<evidence type="ECO:0000313" key="6">
    <source>
        <dbReference type="EMBL" id="KAF2882917.1"/>
    </source>
</evidence>
<dbReference type="InterPro" id="IPR001611">
    <property type="entry name" value="Leu-rich_rpt"/>
</dbReference>
<dbReference type="Pfam" id="PF13855">
    <property type="entry name" value="LRR_8"/>
    <property type="match status" value="2"/>
</dbReference>
<gene>
    <name evidence="6" type="ORF">ILUMI_23252</name>
</gene>
<comment type="similarity">
    <text evidence="1">Belongs to the G-protein coupled receptor 2 family. Adhesion G-protein coupled receptor (ADGR) subfamily.</text>
</comment>
<keyword evidence="4" id="KW-0675">Receptor</keyword>
<reference evidence="6" key="1">
    <citation type="submission" date="2019-08" db="EMBL/GenBank/DDBJ databases">
        <title>The genome of the North American firefly Photinus pyralis.</title>
        <authorList>
            <consortium name="Photinus pyralis genome working group"/>
            <person name="Fallon T.R."/>
            <person name="Sander Lower S.E."/>
            <person name="Weng J.-K."/>
        </authorList>
    </citation>
    <scope>NUCLEOTIDE SEQUENCE</scope>
    <source>
        <strain evidence="6">TRF0915ILg1</strain>
        <tissue evidence="6">Whole body</tissue>
    </source>
</reference>
<keyword evidence="2" id="KW-0433">Leucine-rich repeat</keyword>
<dbReference type="SMART" id="SM00369">
    <property type="entry name" value="LRR_TYP"/>
    <property type="match status" value="5"/>
</dbReference>
<organism evidence="6 7">
    <name type="scientific">Ignelater luminosus</name>
    <name type="common">Cucubano</name>
    <name type="synonym">Pyrophorus luminosus</name>
    <dbReference type="NCBI Taxonomy" id="2038154"/>
    <lineage>
        <taxon>Eukaryota</taxon>
        <taxon>Metazoa</taxon>
        <taxon>Ecdysozoa</taxon>
        <taxon>Arthropoda</taxon>
        <taxon>Hexapoda</taxon>
        <taxon>Insecta</taxon>
        <taxon>Pterygota</taxon>
        <taxon>Neoptera</taxon>
        <taxon>Endopterygota</taxon>
        <taxon>Coleoptera</taxon>
        <taxon>Polyphaga</taxon>
        <taxon>Elateriformia</taxon>
        <taxon>Elateroidea</taxon>
        <taxon>Elateridae</taxon>
        <taxon>Agrypninae</taxon>
        <taxon>Pyrophorini</taxon>
        <taxon>Ignelater</taxon>
    </lineage>
</organism>
<protein>
    <recommendedName>
        <fullName evidence="5">PiggyBac transposable element-derived protein domain-containing protein</fullName>
    </recommendedName>
</protein>
<dbReference type="Pfam" id="PF13843">
    <property type="entry name" value="DDE_Tnp_1_7"/>
    <property type="match status" value="1"/>
</dbReference>
<dbReference type="InterPro" id="IPR051963">
    <property type="entry name" value="Adhesion_GPCR_A"/>
</dbReference>
<name>A0A8K0CCT5_IGNLU</name>
<proteinExistence type="inferred from homology"/>
<evidence type="ECO:0000256" key="1">
    <source>
        <dbReference type="ARBA" id="ARBA00007343"/>
    </source>
</evidence>
<dbReference type="Proteomes" id="UP000801492">
    <property type="component" value="Unassembled WGS sequence"/>
</dbReference>
<evidence type="ECO:0000256" key="2">
    <source>
        <dbReference type="ARBA" id="ARBA00022614"/>
    </source>
</evidence>
<sequence>MPSKITGISDNTNLCTIEGNSVPFHCFCSDGTTTTNATKAKCWVFNGLTQEHSLWTLFSTQPLITELNIMVTPMGQLNFIPTKGLQYLKDIQTLSIMYGSIDEIHPYAFANLTKVYEIMLARNRIVTLSHHAFAHLTNLSILDLDENRLSELNRDVFVDLPHLKKLFLKQNNVSVIQEGTFRHLGHLVELELGANSISVLTKDTFAGLGELKKLILSYNKIIMLGDLTFAELWVLETWSLFFDNLFCSISLIEELKLRGIWATGTLRLNQLQNAKSSLKPDKDMKREGRGSVSVASTEFENITMTKWMDNSDVYVASSCAGNKLQNCI</sequence>
<dbReference type="AlphaFoldDB" id="A0A8K0CCT5"/>
<dbReference type="EMBL" id="VTPC01090581">
    <property type="protein sequence ID" value="KAF2882917.1"/>
    <property type="molecule type" value="Genomic_DNA"/>
</dbReference>
<dbReference type="PANTHER" id="PTHR45930:SF4">
    <property type="entry name" value="ADHESION G PROTEIN-COUPLED RECEPTOR A3"/>
    <property type="match status" value="1"/>
</dbReference>
<accession>A0A8K0CCT5</accession>
<feature type="domain" description="PiggyBac transposable element-derived protein" evidence="5">
    <location>
        <begin position="239"/>
        <end position="320"/>
    </location>
</feature>
<evidence type="ECO:0000313" key="7">
    <source>
        <dbReference type="Proteomes" id="UP000801492"/>
    </source>
</evidence>
<dbReference type="PANTHER" id="PTHR45930">
    <property type="entry name" value="G-PROTEIN COUPLED RECEPTOR 124-LIKE PROTEIN"/>
    <property type="match status" value="1"/>
</dbReference>
<keyword evidence="7" id="KW-1185">Reference proteome</keyword>
<keyword evidence="3" id="KW-0677">Repeat</keyword>
<evidence type="ECO:0000256" key="3">
    <source>
        <dbReference type="ARBA" id="ARBA00022737"/>
    </source>
</evidence>
<dbReference type="OrthoDB" id="27267at2759"/>
<dbReference type="InterPro" id="IPR032675">
    <property type="entry name" value="LRR_dom_sf"/>
</dbReference>
<evidence type="ECO:0000259" key="5">
    <source>
        <dbReference type="Pfam" id="PF13843"/>
    </source>
</evidence>
<dbReference type="SUPFAM" id="SSF52058">
    <property type="entry name" value="L domain-like"/>
    <property type="match status" value="1"/>
</dbReference>
<comment type="caution">
    <text evidence="6">The sequence shown here is derived from an EMBL/GenBank/DDBJ whole genome shotgun (WGS) entry which is preliminary data.</text>
</comment>
<dbReference type="InterPro" id="IPR003591">
    <property type="entry name" value="Leu-rich_rpt_typical-subtyp"/>
</dbReference>
<evidence type="ECO:0000256" key="4">
    <source>
        <dbReference type="ARBA" id="ARBA00023170"/>
    </source>
</evidence>